<keyword evidence="3" id="KW-1185">Reference proteome</keyword>
<comment type="caution">
    <text evidence="2">The sequence shown here is derived from an EMBL/GenBank/DDBJ whole genome shotgun (WGS) entry which is preliminary data.</text>
</comment>
<gene>
    <name evidence="2" type="ORF">DOFOFD_05070</name>
</gene>
<keyword evidence="1" id="KW-0732">Signal</keyword>
<accession>A0ABU7U2B1</accession>
<dbReference type="EMBL" id="JAWJZY010000002">
    <property type="protein sequence ID" value="MEE8658378.1"/>
    <property type="molecule type" value="Genomic_DNA"/>
</dbReference>
<feature type="chain" id="PRO_5047024201" evidence="1">
    <location>
        <begin position="31"/>
        <end position="156"/>
    </location>
</feature>
<evidence type="ECO:0000313" key="2">
    <source>
        <dbReference type="EMBL" id="MEE8658378.1"/>
    </source>
</evidence>
<sequence length="156" mass="16148">MRSMSRRLFSSSICAIAATSIVAFSSPAHAAPDALGKPVGHFSLEAKSADIGIGFTWGEGKLTYKGRTYRFKVSGGNIAAVGFSKITAAGTVYNLKNLHDFDGGYAALDGDATLDRGIGGAVMSNSNGVKVKFTSATRGAHLAAGAQGLSFQIREK</sequence>
<dbReference type="Proteomes" id="UP001312908">
    <property type="component" value="Unassembled WGS sequence"/>
</dbReference>
<proteinExistence type="predicted"/>
<name>A0ABU7U2B1_9PROT</name>
<reference evidence="2 3" key="1">
    <citation type="submission" date="2023-10" db="EMBL/GenBank/DDBJ databases">
        <title>Sorlinia euscelidii gen. nov., sp. nov., an acetic acid bacteria isolated from the gut of Euscelidius variegatus emitter.</title>
        <authorList>
            <person name="Michoud G."/>
            <person name="Marasco R."/>
            <person name="Seferji K."/>
            <person name="Gonella E."/>
            <person name="Garuglieri E."/>
            <person name="Alma A."/>
            <person name="Mapelli F."/>
            <person name="Borin S."/>
            <person name="Daffonchio D."/>
            <person name="Crotti E."/>
        </authorList>
    </citation>
    <scope>NUCLEOTIDE SEQUENCE [LARGE SCALE GENOMIC DNA]</scope>
    <source>
        <strain evidence="2 3">EV16P</strain>
    </source>
</reference>
<evidence type="ECO:0000313" key="3">
    <source>
        <dbReference type="Proteomes" id="UP001312908"/>
    </source>
</evidence>
<dbReference type="RefSeq" id="WP_394819321.1">
    <property type="nucleotide sequence ID" value="NZ_JAWJZY010000002.1"/>
</dbReference>
<feature type="signal peptide" evidence="1">
    <location>
        <begin position="1"/>
        <end position="30"/>
    </location>
</feature>
<organism evidence="2 3">
    <name type="scientific">Sorlinia euscelidii</name>
    <dbReference type="NCBI Taxonomy" id="3081148"/>
    <lineage>
        <taxon>Bacteria</taxon>
        <taxon>Pseudomonadati</taxon>
        <taxon>Pseudomonadota</taxon>
        <taxon>Alphaproteobacteria</taxon>
        <taxon>Acetobacterales</taxon>
        <taxon>Acetobacteraceae</taxon>
        <taxon>Sorlinia</taxon>
    </lineage>
</organism>
<evidence type="ECO:0000256" key="1">
    <source>
        <dbReference type="SAM" id="SignalP"/>
    </source>
</evidence>
<protein>
    <submittedName>
        <fullName evidence="2">DUF1134 domain-containing protein</fullName>
    </submittedName>
</protein>